<gene>
    <name evidence="3" type="ORF">Tco_0730548</name>
</gene>
<proteinExistence type="predicted"/>
<feature type="compositionally biased region" description="Basic and acidic residues" evidence="1">
    <location>
        <begin position="85"/>
        <end position="102"/>
    </location>
</feature>
<dbReference type="PANTHER" id="PTHR15503">
    <property type="entry name" value="LDOC1 RELATED"/>
    <property type="match status" value="1"/>
</dbReference>
<keyword evidence="4" id="KW-1185">Reference proteome</keyword>
<feature type="region of interest" description="Disordered" evidence="1">
    <location>
        <begin position="85"/>
        <end position="110"/>
    </location>
</feature>
<dbReference type="SUPFAM" id="SSF50630">
    <property type="entry name" value="Acid proteases"/>
    <property type="match status" value="1"/>
</dbReference>
<comment type="caution">
    <text evidence="3">The sequence shown here is derived from an EMBL/GenBank/DDBJ whole genome shotgun (WGS) entry which is preliminary data.</text>
</comment>
<dbReference type="PROSITE" id="PS00141">
    <property type="entry name" value="ASP_PROTEASE"/>
    <property type="match status" value="1"/>
</dbReference>
<dbReference type="InterPro" id="IPR001969">
    <property type="entry name" value="Aspartic_peptidase_AS"/>
</dbReference>
<organism evidence="3 4">
    <name type="scientific">Tanacetum coccineum</name>
    <dbReference type="NCBI Taxonomy" id="301880"/>
    <lineage>
        <taxon>Eukaryota</taxon>
        <taxon>Viridiplantae</taxon>
        <taxon>Streptophyta</taxon>
        <taxon>Embryophyta</taxon>
        <taxon>Tracheophyta</taxon>
        <taxon>Spermatophyta</taxon>
        <taxon>Magnoliopsida</taxon>
        <taxon>eudicotyledons</taxon>
        <taxon>Gunneridae</taxon>
        <taxon>Pentapetalae</taxon>
        <taxon>asterids</taxon>
        <taxon>campanulids</taxon>
        <taxon>Asterales</taxon>
        <taxon>Asteraceae</taxon>
        <taxon>Asteroideae</taxon>
        <taxon>Anthemideae</taxon>
        <taxon>Anthemidinae</taxon>
        <taxon>Tanacetum</taxon>
    </lineage>
</organism>
<accession>A0ABQ4YUW2</accession>
<dbReference type="GO" id="GO:0003964">
    <property type="term" value="F:RNA-directed DNA polymerase activity"/>
    <property type="evidence" value="ECO:0007669"/>
    <property type="project" value="UniProtKB-KW"/>
</dbReference>
<keyword evidence="3" id="KW-0548">Nucleotidyltransferase</keyword>
<sequence>MDCNKAVHVELLAYRAQVQTHETYIQTRDARIGSLETLVATLMAQTSSLQTQLTTALGRIQTLEAREPACTDDPEDAGVVDALAEHEANRSRNGDDSHDSGTGRRRTKRAAREYTYSDFLKRQPLNFKGTEGVVGLTQCHEVAYGMTWKVLKKMMTDKYCPRGEIKKLEIELWNLKVKGTDVLNYNQHFQELALMCSRMFPEESNEVEKYVSGLPDMIQGSNVARAYTARTGEKKVYGGSKPLCPKCNYHHAGQCALKYNNCKRASHLARDYRSLAANANANNQRAPWQIRGLSLAENGGATTRAYAVGNAGKNLDANVVTGTFLLNNRYDSILFDTGADRSFMSTLFSSLIDIVPTALDHDYDVELAEGNIIGVNTIIRGCTLNFLNYQFNIDLMPIEIGSLDIIIGMDWLVNYHAVIVCDENTVRIPFGNEILIIRGDGSNNGHESRLNIISYTKTQKYLLNGYGVFLAHVTTKKAEYKSEEKRLEDVPIVRDFLKYFPRTFRGDKQEAAFQLLKENLCSAPILALPEGAENFIVYCDAHIKD</sequence>
<dbReference type="Pfam" id="PF03732">
    <property type="entry name" value="Retrotrans_gag"/>
    <property type="match status" value="1"/>
</dbReference>
<protein>
    <submittedName>
        <fullName evidence="3">Reverse transcriptase domain-containing protein</fullName>
    </submittedName>
</protein>
<dbReference type="InterPro" id="IPR021109">
    <property type="entry name" value="Peptidase_aspartic_dom_sf"/>
</dbReference>
<dbReference type="Gene3D" id="2.40.70.10">
    <property type="entry name" value="Acid Proteases"/>
    <property type="match status" value="1"/>
</dbReference>
<dbReference type="PANTHER" id="PTHR15503:SF45">
    <property type="entry name" value="RNA-DIRECTED DNA POLYMERASE HOMOLOG"/>
    <property type="match status" value="1"/>
</dbReference>
<keyword evidence="3" id="KW-0808">Transferase</keyword>
<dbReference type="Proteomes" id="UP001151760">
    <property type="component" value="Unassembled WGS sequence"/>
</dbReference>
<keyword evidence="3" id="KW-0695">RNA-directed DNA polymerase</keyword>
<dbReference type="CDD" id="cd00303">
    <property type="entry name" value="retropepsin_like"/>
    <property type="match status" value="1"/>
</dbReference>
<dbReference type="InterPro" id="IPR005162">
    <property type="entry name" value="Retrotrans_gag_dom"/>
</dbReference>
<reference evidence="3" key="1">
    <citation type="journal article" date="2022" name="Int. J. Mol. Sci.">
        <title>Draft Genome of Tanacetum Coccineum: Genomic Comparison of Closely Related Tanacetum-Family Plants.</title>
        <authorList>
            <person name="Yamashiro T."/>
            <person name="Shiraishi A."/>
            <person name="Nakayama K."/>
            <person name="Satake H."/>
        </authorList>
    </citation>
    <scope>NUCLEOTIDE SEQUENCE</scope>
</reference>
<evidence type="ECO:0000313" key="3">
    <source>
        <dbReference type="EMBL" id="GJS80667.1"/>
    </source>
</evidence>
<dbReference type="Pfam" id="PF08284">
    <property type="entry name" value="RVP_2"/>
    <property type="match status" value="1"/>
</dbReference>
<evidence type="ECO:0000259" key="2">
    <source>
        <dbReference type="Pfam" id="PF03732"/>
    </source>
</evidence>
<dbReference type="InterPro" id="IPR032567">
    <property type="entry name" value="RTL1-rel"/>
</dbReference>
<evidence type="ECO:0000256" key="1">
    <source>
        <dbReference type="SAM" id="MobiDB-lite"/>
    </source>
</evidence>
<feature type="domain" description="Retrotransposon gag" evidence="2">
    <location>
        <begin position="146"/>
        <end position="215"/>
    </location>
</feature>
<dbReference type="EMBL" id="BQNB010010688">
    <property type="protein sequence ID" value="GJS80667.1"/>
    <property type="molecule type" value="Genomic_DNA"/>
</dbReference>
<reference evidence="3" key="2">
    <citation type="submission" date="2022-01" db="EMBL/GenBank/DDBJ databases">
        <authorList>
            <person name="Yamashiro T."/>
            <person name="Shiraishi A."/>
            <person name="Satake H."/>
            <person name="Nakayama K."/>
        </authorList>
    </citation>
    <scope>NUCLEOTIDE SEQUENCE</scope>
</reference>
<name>A0ABQ4YUW2_9ASTR</name>
<evidence type="ECO:0000313" key="4">
    <source>
        <dbReference type="Proteomes" id="UP001151760"/>
    </source>
</evidence>